<feature type="transmembrane region" description="Helical" evidence="6">
    <location>
        <begin position="244"/>
        <end position="263"/>
    </location>
</feature>
<dbReference type="PANTHER" id="PTHR21716:SF64">
    <property type="entry name" value="AI-2 TRANSPORT PROTEIN TQSA"/>
    <property type="match status" value="1"/>
</dbReference>
<feature type="transmembrane region" description="Helical" evidence="6">
    <location>
        <begin position="308"/>
        <end position="335"/>
    </location>
</feature>
<keyword evidence="4 6" id="KW-1133">Transmembrane helix</keyword>
<comment type="caution">
    <text evidence="7">The sequence shown here is derived from an EMBL/GenBank/DDBJ whole genome shotgun (WGS) entry which is preliminary data.</text>
</comment>
<name>A0A841CQ78_9PSEU</name>
<dbReference type="GO" id="GO:0055085">
    <property type="term" value="P:transmembrane transport"/>
    <property type="evidence" value="ECO:0007669"/>
    <property type="project" value="TreeGrafter"/>
</dbReference>
<feature type="transmembrane region" description="Helical" evidence="6">
    <location>
        <begin position="47"/>
        <end position="64"/>
    </location>
</feature>
<dbReference type="AlphaFoldDB" id="A0A841CQ78"/>
<evidence type="ECO:0000313" key="7">
    <source>
        <dbReference type="EMBL" id="MBB5958504.1"/>
    </source>
</evidence>
<dbReference type="EMBL" id="JACHJN010000008">
    <property type="protein sequence ID" value="MBB5958504.1"/>
    <property type="molecule type" value="Genomic_DNA"/>
</dbReference>
<evidence type="ECO:0000256" key="6">
    <source>
        <dbReference type="SAM" id="Phobius"/>
    </source>
</evidence>
<comment type="similarity">
    <text evidence="2">Belongs to the autoinducer-2 exporter (AI-2E) (TC 2.A.86) family.</text>
</comment>
<comment type="subcellular location">
    <subcellularLocation>
        <location evidence="1">Membrane</location>
        <topology evidence="1">Multi-pass membrane protein</topology>
    </subcellularLocation>
</comment>
<keyword evidence="3 6" id="KW-0812">Transmembrane</keyword>
<feature type="transmembrane region" description="Helical" evidence="6">
    <location>
        <begin position="76"/>
        <end position="98"/>
    </location>
</feature>
<evidence type="ECO:0000256" key="3">
    <source>
        <dbReference type="ARBA" id="ARBA00022692"/>
    </source>
</evidence>
<evidence type="ECO:0000256" key="1">
    <source>
        <dbReference type="ARBA" id="ARBA00004141"/>
    </source>
</evidence>
<proteinExistence type="inferred from homology"/>
<dbReference type="Pfam" id="PF01594">
    <property type="entry name" value="AI-2E_transport"/>
    <property type="match status" value="1"/>
</dbReference>
<protein>
    <submittedName>
        <fullName evidence="7">Putative PurR-regulated permease PerM</fullName>
    </submittedName>
</protein>
<evidence type="ECO:0000256" key="5">
    <source>
        <dbReference type="ARBA" id="ARBA00023136"/>
    </source>
</evidence>
<dbReference type="Proteomes" id="UP000547510">
    <property type="component" value="Unassembled WGS sequence"/>
</dbReference>
<feature type="transmembrane region" description="Helical" evidence="6">
    <location>
        <begin position="205"/>
        <end position="238"/>
    </location>
</feature>
<evidence type="ECO:0000256" key="2">
    <source>
        <dbReference type="ARBA" id="ARBA00009773"/>
    </source>
</evidence>
<feature type="transmembrane region" description="Helical" evidence="6">
    <location>
        <begin position="270"/>
        <end position="288"/>
    </location>
</feature>
<evidence type="ECO:0000256" key="4">
    <source>
        <dbReference type="ARBA" id="ARBA00022989"/>
    </source>
</evidence>
<evidence type="ECO:0000313" key="8">
    <source>
        <dbReference type="Proteomes" id="UP000547510"/>
    </source>
</evidence>
<feature type="transmembrane region" description="Helical" evidence="6">
    <location>
        <begin position="21"/>
        <end position="41"/>
    </location>
</feature>
<keyword evidence="5 6" id="KW-0472">Membrane</keyword>
<keyword evidence="8" id="KW-1185">Reference proteome</keyword>
<feature type="transmembrane region" description="Helical" evidence="6">
    <location>
        <begin position="148"/>
        <end position="172"/>
    </location>
</feature>
<organism evidence="7 8">
    <name type="scientific">Saccharothrix tamanrassetensis</name>
    <dbReference type="NCBI Taxonomy" id="1051531"/>
    <lineage>
        <taxon>Bacteria</taxon>
        <taxon>Bacillati</taxon>
        <taxon>Actinomycetota</taxon>
        <taxon>Actinomycetes</taxon>
        <taxon>Pseudonocardiales</taxon>
        <taxon>Pseudonocardiaceae</taxon>
        <taxon>Saccharothrix</taxon>
    </lineage>
</organism>
<dbReference type="PANTHER" id="PTHR21716">
    <property type="entry name" value="TRANSMEMBRANE PROTEIN"/>
    <property type="match status" value="1"/>
</dbReference>
<sequence length="361" mass="37604">MAASVVVPQETRGKDVLPRGLVVLLGCAAAVVVVAGLRAAAWLVTPALLALVVVIAVSPLRRALRRRGVPGWAETTAVVAAVYGVVVLFGLTVVVSGAKLGELLPGYVDRGRELLARGSDVLDRVAGAPGQLRALVESVDTTRVLSSLAALLGDVAGLATNLVFLLALLLFLSVDGMDARLVELSADRPRLGDSLRGFAHRTRRYLVVTTVFGLAIAVVDTVALWALGVPLAVFWGLLSFVTNYIPNIGFLLGLAPPAVLALLEHGPRRALLVGAVYLLVNFVGQSLVQPRFAGGAVGLSTTAAFVALVFWGWVLGPLGMLLAVPATLLVGAVLVDVDPRAAWVGALVRARSPAPGEETRR</sequence>
<dbReference type="InterPro" id="IPR002549">
    <property type="entry name" value="AI-2E-like"/>
</dbReference>
<accession>A0A841CQ78</accession>
<gene>
    <name evidence="7" type="ORF">FHS29_005112</name>
</gene>
<dbReference type="RefSeq" id="WP_184694505.1">
    <property type="nucleotide sequence ID" value="NZ_JACHJN010000008.1"/>
</dbReference>
<dbReference type="GO" id="GO:0016020">
    <property type="term" value="C:membrane"/>
    <property type="evidence" value="ECO:0007669"/>
    <property type="project" value="UniProtKB-SubCell"/>
</dbReference>
<reference evidence="7 8" key="1">
    <citation type="submission" date="2020-08" db="EMBL/GenBank/DDBJ databases">
        <title>Genomic Encyclopedia of Type Strains, Phase III (KMG-III): the genomes of soil and plant-associated and newly described type strains.</title>
        <authorList>
            <person name="Whitman W."/>
        </authorList>
    </citation>
    <scope>NUCLEOTIDE SEQUENCE [LARGE SCALE GENOMIC DNA]</scope>
    <source>
        <strain evidence="7 8">CECT 8640</strain>
    </source>
</reference>